<feature type="coiled-coil region" evidence="7">
    <location>
        <begin position="138"/>
        <end position="172"/>
    </location>
</feature>
<dbReference type="Pfam" id="PF05700">
    <property type="entry name" value="BCAS2"/>
    <property type="match status" value="1"/>
</dbReference>
<keyword evidence="4" id="KW-0747">Spliceosome</keyword>
<dbReference type="GO" id="GO:0071013">
    <property type="term" value="C:catalytic step 2 spliceosome"/>
    <property type="evidence" value="ECO:0007669"/>
    <property type="project" value="TreeGrafter"/>
</dbReference>
<dbReference type="GO" id="GO:0008380">
    <property type="term" value="P:RNA splicing"/>
    <property type="evidence" value="ECO:0007669"/>
    <property type="project" value="UniProtKB-KW"/>
</dbReference>
<dbReference type="PANTHER" id="PTHR13296">
    <property type="entry name" value="BCAS2 PROTEIN"/>
    <property type="match status" value="1"/>
</dbReference>
<evidence type="ECO:0000313" key="9">
    <source>
        <dbReference type="Proteomes" id="UP000284375"/>
    </source>
</evidence>
<dbReference type="AlphaFoldDB" id="A0A423VSL0"/>
<evidence type="ECO:0000256" key="4">
    <source>
        <dbReference type="ARBA" id="ARBA00022728"/>
    </source>
</evidence>
<dbReference type="GO" id="GO:0071011">
    <property type="term" value="C:precatalytic spliceosome"/>
    <property type="evidence" value="ECO:0007669"/>
    <property type="project" value="TreeGrafter"/>
</dbReference>
<keyword evidence="7" id="KW-0175">Coiled coil</keyword>
<comment type="caution">
    <text evidence="8">The sequence shown here is derived from an EMBL/GenBank/DDBJ whole genome shotgun (WGS) entry which is preliminary data.</text>
</comment>
<dbReference type="EMBL" id="LJZO01000030">
    <property type="protein sequence ID" value="ROV93969.1"/>
    <property type="molecule type" value="Genomic_DNA"/>
</dbReference>
<dbReference type="InterPro" id="IPR008409">
    <property type="entry name" value="SPF27"/>
</dbReference>
<evidence type="ECO:0000256" key="6">
    <source>
        <dbReference type="ARBA" id="ARBA00023242"/>
    </source>
</evidence>
<evidence type="ECO:0000256" key="2">
    <source>
        <dbReference type="ARBA" id="ARBA00010788"/>
    </source>
</evidence>
<reference evidence="8 9" key="1">
    <citation type="submission" date="2015-09" db="EMBL/GenBank/DDBJ databases">
        <title>Host preference determinants of Valsa canker pathogens revealed by comparative genomics.</title>
        <authorList>
            <person name="Yin Z."/>
            <person name="Huang L."/>
        </authorList>
    </citation>
    <scope>NUCLEOTIDE SEQUENCE [LARGE SCALE GENOMIC DNA]</scope>
    <source>
        <strain evidence="8 9">YSFL</strain>
    </source>
</reference>
<proteinExistence type="inferred from homology"/>
<keyword evidence="6" id="KW-0539">Nucleus</keyword>
<accession>A0A423VSL0</accession>
<dbReference type="STRING" id="252740.A0A423VSL0"/>
<evidence type="ECO:0000256" key="3">
    <source>
        <dbReference type="ARBA" id="ARBA00022664"/>
    </source>
</evidence>
<comment type="similarity">
    <text evidence="2">Belongs to the SPF27 family.</text>
</comment>
<evidence type="ECO:0000256" key="5">
    <source>
        <dbReference type="ARBA" id="ARBA00023187"/>
    </source>
</evidence>
<dbReference type="OrthoDB" id="205794at2759"/>
<dbReference type="GO" id="GO:0000974">
    <property type="term" value="C:Prp19 complex"/>
    <property type="evidence" value="ECO:0007669"/>
    <property type="project" value="TreeGrafter"/>
</dbReference>
<dbReference type="GO" id="GO:0006397">
    <property type="term" value="P:mRNA processing"/>
    <property type="evidence" value="ECO:0007669"/>
    <property type="project" value="UniProtKB-KW"/>
</dbReference>
<dbReference type="PANTHER" id="PTHR13296:SF0">
    <property type="entry name" value="PRE-MRNA-SPLICING FACTOR SPF27"/>
    <property type="match status" value="1"/>
</dbReference>
<protein>
    <recommendedName>
        <fullName evidence="10">Pre-mRNA-splicing factor SPF27</fullName>
    </recommendedName>
</protein>
<evidence type="ECO:0000256" key="1">
    <source>
        <dbReference type="ARBA" id="ARBA00004123"/>
    </source>
</evidence>
<evidence type="ECO:0000256" key="7">
    <source>
        <dbReference type="SAM" id="Coils"/>
    </source>
</evidence>
<comment type="subcellular location">
    <subcellularLocation>
        <location evidence="1">Nucleus</location>
    </subcellularLocation>
</comment>
<name>A0A423VSL0_CYTCH</name>
<keyword evidence="5" id="KW-0508">mRNA splicing</keyword>
<keyword evidence="3" id="KW-0507">mRNA processing</keyword>
<dbReference type="Proteomes" id="UP000284375">
    <property type="component" value="Unassembled WGS sequence"/>
</dbReference>
<evidence type="ECO:0000313" key="8">
    <source>
        <dbReference type="EMBL" id="ROV93969.1"/>
    </source>
</evidence>
<evidence type="ECO:0008006" key="10">
    <source>
        <dbReference type="Google" id="ProtNLM"/>
    </source>
</evidence>
<organism evidence="8 9">
    <name type="scientific">Cytospora chrysosperma</name>
    <name type="common">Cytospora canker fungus</name>
    <name type="synonym">Sphaeria chrysosperma</name>
    <dbReference type="NCBI Taxonomy" id="252740"/>
    <lineage>
        <taxon>Eukaryota</taxon>
        <taxon>Fungi</taxon>
        <taxon>Dikarya</taxon>
        <taxon>Ascomycota</taxon>
        <taxon>Pezizomycotina</taxon>
        <taxon>Sordariomycetes</taxon>
        <taxon>Sordariomycetidae</taxon>
        <taxon>Diaporthales</taxon>
        <taxon>Cytosporaceae</taxon>
        <taxon>Cytospora</taxon>
    </lineage>
</organism>
<keyword evidence="9" id="KW-1185">Reference proteome</keyword>
<sequence>MPSITTVHESLPYIDPEPTPEERAAAEALISLERAAVADDPHHALLPPPASPSFTPAIQAELDRIAASPDPTGKPAPLRAVDLARYEAPELGDPAAAGRDELAAALSQAYTAMAYLGGRRQNLALLDTYGRNAWLVGNWHLEAELKALEREVAGARREIDLVTIRRQRVQEEVGGEIRGLEDTWRRGVGRVLETEVAAEGLRREILEVQRAQAEA</sequence>
<gene>
    <name evidence="8" type="ORF">VSDG_06298</name>
</gene>